<dbReference type="InterPro" id="IPR004119">
    <property type="entry name" value="EcKL"/>
</dbReference>
<dbReference type="SUPFAM" id="SSF56112">
    <property type="entry name" value="Protein kinase-like (PK-like)"/>
    <property type="match status" value="1"/>
</dbReference>
<accession>A0A1Y1LFY2</accession>
<reference evidence="3 4" key="2">
    <citation type="journal article" date="2018" name="Elife">
        <title>Firefly genomes illuminate parallel origins of bioluminescence in beetles.</title>
        <authorList>
            <person name="Fallon T.R."/>
            <person name="Lower S.E."/>
            <person name="Chang C.H."/>
            <person name="Bessho-Uehara M."/>
            <person name="Martin G.J."/>
            <person name="Bewick A.J."/>
            <person name="Behringer M."/>
            <person name="Debat H.J."/>
            <person name="Wong I."/>
            <person name="Day J.C."/>
            <person name="Suvorov A."/>
            <person name="Silva C.J."/>
            <person name="Stanger-Hall K.F."/>
            <person name="Hall D.W."/>
            <person name="Schmitz R.J."/>
            <person name="Nelson D.R."/>
            <person name="Lewis S.M."/>
            <person name="Shigenobu S."/>
            <person name="Bybee S.M."/>
            <person name="Larracuente A.M."/>
            <person name="Oba Y."/>
            <person name="Weng J.K."/>
        </authorList>
    </citation>
    <scope>NUCLEOTIDE SEQUENCE [LARGE SCALE GENOMIC DNA]</scope>
    <source>
        <strain evidence="3">1611_PpyrPB1</strain>
        <tissue evidence="3">Whole body</tissue>
    </source>
</reference>
<dbReference type="Proteomes" id="UP000327044">
    <property type="component" value="Unassembled WGS sequence"/>
</dbReference>
<protein>
    <recommendedName>
        <fullName evidence="1">CHK kinase-like domain-containing protein</fullName>
    </recommendedName>
</protein>
<dbReference type="InParanoid" id="A0A1Y1LFY2"/>
<dbReference type="OrthoDB" id="8250698at2759"/>
<dbReference type="Gene3D" id="3.90.1200.10">
    <property type="match status" value="1"/>
</dbReference>
<proteinExistence type="predicted"/>
<dbReference type="Pfam" id="PF02958">
    <property type="entry name" value="EcKL"/>
    <property type="match status" value="1"/>
</dbReference>
<dbReference type="AlphaFoldDB" id="A0A1Y1LFY2"/>
<feature type="domain" description="CHK kinase-like" evidence="1">
    <location>
        <begin position="125"/>
        <end position="312"/>
    </location>
</feature>
<evidence type="ECO:0000259" key="1">
    <source>
        <dbReference type="SMART" id="SM00587"/>
    </source>
</evidence>
<gene>
    <name evidence="3" type="ORF">PPYR_13922</name>
</gene>
<dbReference type="PANTHER" id="PTHR11012">
    <property type="entry name" value="PROTEIN KINASE-LIKE DOMAIN-CONTAINING"/>
    <property type="match status" value="1"/>
</dbReference>
<evidence type="ECO:0000313" key="4">
    <source>
        <dbReference type="Proteomes" id="UP000327044"/>
    </source>
</evidence>
<dbReference type="InterPro" id="IPR015897">
    <property type="entry name" value="CHK_kinase-like"/>
</dbReference>
<name>A0A1Y1LFY2_PHOPY</name>
<reference evidence="2" key="1">
    <citation type="journal article" date="2016" name="Sci. Rep.">
        <title>Molecular characterization of firefly nuptial gifts: a multi-omics approach sheds light on postcopulatory sexual selection.</title>
        <authorList>
            <person name="Al-Wathiqui N."/>
            <person name="Fallon T.R."/>
            <person name="South A."/>
            <person name="Weng J.K."/>
            <person name="Lewis S.M."/>
        </authorList>
    </citation>
    <scope>NUCLEOTIDE SEQUENCE</scope>
</reference>
<dbReference type="EMBL" id="VVIM01000010">
    <property type="protein sequence ID" value="KAB0791961.1"/>
    <property type="molecule type" value="Genomic_DNA"/>
</dbReference>
<dbReference type="InterPro" id="IPR011009">
    <property type="entry name" value="Kinase-like_dom_sf"/>
</dbReference>
<organism evidence="2">
    <name type="scientific">Photinus pyralis</name>
    <name type="common">Common eastern firefly</name>
    <name type="synonym">Lampyris pyralis</name>
    <dbReference type="NCBI Taxonomy" id="7054"/>
    <lineage>
        <taxon>Eukaryota</taxon>
        <taxon>Metazoa</taxon>
        <taxon>Ecdysozoa</taxon>
        <taxon>Arthropoda</taxon>
        <taxon>Hexapoda</taxon>
        <taxon>Insecta</taxon>
        <taxon>Pterygota</taxon>
        <taxon>Neoptera</taxon>
        <taxon>Endopterygota</taxon>
        <taxon>Coleoptera</taxon>
        <taxon>Polyphaga</taxon>
        <taxon>Elateriformia</taxon>
        <taxon>Elateroidea</taxon>
        <taxon>Lampyridae</taxon>
        <taxon>Lampyrinae</taxon>
        <taxon>Photinus</taxon>
    </lineage>
</organism>
<sequence>MSTAPQFITKSFLENVLRDHFKDDALKILNFRTSSVGEVGDNFTSLLLRIKITYAKKGGGEGEYPVIAKIFPEDEEAASVITATKGFDSEIGVYGDVLPAMHNLDYHQKVAPKSYHVSSTPVPILILEDMTFVDYKMPARIAGLNLRHSLLLVDKLAYFHAASVAVFEKNPKMSEEFYVGLYGTKEVTDGFFSVGIPSFLEVCEKSIDLQEYASKLSYEKIKSKLQDVLQPSKTFNVLNHGDAWTTNFMFHYDENGNPTDAILLDFQFSVYGSPLDDLHFFFVVGADLDTKSLGFGHMLSYYHEALVKHMKFLKTEAKPPTLKELNDEYRSRAAYGLVAAAVGLPMVIAESRPDATLGNFLSDGSEGGYRYSCYHNEMYLRHLKLLLPMYDDLGTLD</sequence>
<dbReference type="EMBL" id="GEZM01056979">
    <property type="protein sequence ID" value="JAV72534.1"/>
    <property type="molecule type" value="Transcribed_RNA"/>
</dbReference>
<dbReference type="PANTHER" id="PTHR11012:SF56">
    <property type="entry name" value="CHK KINASE-LIKE DOMAIN-CONTAINING PROTEIN-RELATED"/>
    <property type="match status" value="1"/>
</dbReference>
<reference evidence="3" key="3">
    <citation type="submission" date="2019-08" db="EMBL/GenBank/DDBJ databases">
        <authorList>
            <consortium name="Photinus pyralis genome working group"/>
            <person name="Fallon T.R."/>
            <person name="Sander Lower S.E."/>
            <person name="Weng J.-K."/>
        </authorList>
    </citation>
    <scope>NUCLEOTIDE SEQUENCE</scope>
    <source>
        <strain evidence="3">1611_PpyrPB1</strain>
        <tissue evidence="3">Whole body</tissue>
    </source>
</reference>
<evidence type="ECO:0000313" key="2">
    <source>
        <dbReference type="EMBL" id="JAV72534.1"/>
    </source>
</evidence>
<dbReference type="SMART" id="SM00587">
    <property type="entry name" value="CHK"/>
    <property type="match status" value="1"/>
</dbReference>
<evidence type="ECO:0000313" key="3">
    <source>
        <dbReference type="EMBL" id="KAB0791961.1"/>
    </source>
</evidence>
<keyword evidence="4" id="KW-1185">Reference proteome</keyword>